<dbReference type="Proteomes" id="UP000253507">
    <property type="component" value="Unassembled WGS sequence"/>
</dbReference>
<comment type="caution">
    <text evidence="2">The sequence shown here is derived from an EMBL/GenBank/DDBJ whole genome shotgun (WGS) entry which is preliminary data.</text>
</comment>
<evidence type="ECO:0000313" key="3">
    <source>
        <dbReference type="Proteomes" id="UP000253507"/>
    </source>
</evidence>
<name>A0A367EID5_9ACTN</name>
<evidence type="ECO:0000256" key="1">
    <source>
        <dbReference type="SAM" id="MobiDB-lite"/>
    </source>
</evidence>
<feature type="region of interest" description="Disordered" evidence="1">
    <location>
        <begin position="25"/>
        <end position="55"/>
    </location>
</feature>
<keyword evidence="3" id="KW-1185">Reference proteome</keyword>
<accession>A0A367EID5</accession>
<dbReference type="EMBL" id="QOIM01000036">
    <property type="protein sequence ID" value="RCG17482.1"/>
    <property type="molecule type" value="Genomic_DNA"/>
</dbReference>
<reference evidence="2 3" key="1">
    <citation type="submission" date="2018-06" db="EMBL/GenBank/DDBJ databases">
        <title>Streptomyces reniochalinae sp. nov. and Streptomyces diacarnus sp. nov. from marine sponges.</title>
        <authorList>
            <person name="Li L."/>
        </authorList>
    </citation>
    <scope>NUCLEOTIDE SEQUENCE [LARGE SCALE GENOMIC DNA]</scope>
    <source>
        <strain evidence="2 3">LHW50302</strain>
    </source>
</reference>
<organism evidence="2 3">
    <name type="scientific">Streptomyces reniochalinae</name>
    <dbReference type="NCBI Taxonomy" id="2250578"/>
    <lineage>
        <taxon>Bacteria</taxon>
        <taxon>Bacillati</taxon>
        <taxon>Actinomycetota</taxon>
        <taxon>Actinomycetes</taxon>
        <taxon>Kitasatosporales</taxon>
        <taxon>Streptomycetaceae</taxon>
        <taxon>Streptomyces</taxon>
    </lineage>
</organism>
<dbReference type="RefSeq" id="WP_114016393.1">
    <property type="nucleotide sequence ID" value="NZ_QOIM01000036.1"/>
</dbReference>
<dbReference type="AlphaFoldDB" id="A0A367EID5"/>
<protein>
    <recommendedName>
        <fullName evidence="4">Lipoprotein</fullName>
    </recommendedName>
</protein>
<evidence type="ECO:0000313" key="2">
    <source>
        <dbReference type="EMBL" id="RCG17482.1"/>
    </source>
</evidence>
<dbReference type="OrthoDB" id="3483234at2"/>
<evidence type="ECO:0008006" key="4">
    <source>
        <dbReference type="Google" id="ProtNLM"/>
    </source>
</evidence>
<proteinExistence type="predicted"/>
<gene>
    <name evidence="2" type="ORF">DQ392_16535</name>
</gene>
<dbReference type="PROSITE" id="PS51257">
    <property type="entry name" value="PROKAR_LIPOPROTEIN"/>
    <property type="match status" value="1"/>
</dbReference>
<sequence>MTGRRAGSAVVAAVALALLVGGCGSDGEPAGGGEKKAGRSQPENPADGAELSGVWSARPTGQDYTLIIVGDSALMQWDKGQRGLCDGQVTTTGSVTEVVLQCAGDTEEGRDKGAIESADPKSMRVNWNGEFGSTSFTRVADAPAELPETPDDVPGLREALEKLPRGTHVPDELS</sequence>